<evidence type="ECO:0000256" key="5">
    <source>
        <dbReference type="ARBA" id="ARBA00022917"/>
    </source>
</evidence>
<dbReference type="InterPro" id="IPR018101">
    <property type="entry name" value="Transl_elong_Ts_CS"/>
</dbReference>
<evidence type="ECO:0000313" key="10">
    <source>
        <dbReference type="EMBL" id="KXB32664.1"/>
    </source>
</evidence>
<keyword evidence="11" id="KW-1185">Reference proteome</keyword>
<dbReference type="EMBL" id="LODL01000002">
    <property type="protein sequence ID" value="KXB32664.1"/>
    <property type="molecule type" value="Genomic_DNA"/>
</dbReference>
<keyword evidence="5 6" id="KW-0648">Protein biosynthesis</keyword>
<dbReference type="PANTHER" id="PTHR11741:SF0">
    <property type="entry name" value="ELONGATION FACTOR TS, MITOCHONDRIAL"/>
    <property type="match status" value="1"/>
</dbReference>
<evidence type="ECO:0000256" key="6">
    <source>
        <dbReference type="HAMAP-Rule" id="MF_00050"/>
    </source>
</evidence>
<dbReference type="GO" id="GO:0003746">
    <property type="term" value="F:translation elongation factor activity"/>
    <property type="evidence" value="ECO:0007669"/>
    <property type="project" value="UniProtKB-UniRule"/>
</dbReference>
<dbReference type="InterPro" id="IPR009060">
    <property type="entry name" value="UBA-like_sf"/>
</dbReference>
<keyword evidence="3 6" id="KW-0963">Cytoplasm</keyword>
<comment type="function">
    <text evidence="6 7">Associates with the EF-Tu.GDP complex and induces the exchange of GDP to GTP. It remains bound to the aminoacyl-tRNA.EF-Tu.GTP complex up to the GTP hydrolysis stage on the ribosome.</text>
</comment>
<dbReference type="InterPro" id="IPR036402">
    <property type="entry name" value="EF-Ts_dimer_sf"/>
</dbReference>
<dbReference type="Pfam" id="PF00889">
    <property type="entry name" value="EF_TS"/>
    <property type="match status" value="1"/>
</dbReference>
<dbReference type="Gene3D" id="1.10.8.10">
    <property type="entry name" value="DNA helicase RuvA subunit, C-terminal domain"/>
    <property type="match status" value="1"/>
</dbReference>
<gene>
    <name evidence="6" type="primary">tsf</name>
    <name evidence="10" type="ORF">AT959_00205</name>
</gene>
<dbReference type="NCBIfam" id="TIGR00116">
    <property type="entry name" value="tsf"/>
    <property type="match status" value="1"/>
</dbReference>
<evidence type="ECO:0000256" key="3">
    <source>
        <dbReference type="ARBA" id="ARBA00022490"/>
    </source>
</evidence>
<dbReference type="AlphaFoldDB" id="A0A133XNZ8"/>
<dbReference type="SUPFAM" id="SSF46934">
    <property type="entry name" value="UBA-like"/>
    <property type="match status" value="1"/>
</dbReference>
<evidence type="ECO:0000256" key="2">
    <source>
        <dbReference type="ARBA" id="ARBA00016956"/>
    </source>
</evidence>
<dbReference type="CDD" id="cd14275">
    <property type="entry name" value="UBA_EF-Ts"/>
    <property type="match status" value="1"/>
</dbReference>
<dbReference type="FunFam" id="1.10.8.10:FF:000001">
    <property type="entry name" value="Elongation factor Ts"/>
    <property type="match status" value="1"/>
</dbReference>
<dbReference type="STRING" id="281362.AT959_00205"/>
<dbReference type="PANTHER" id="PTHR11741">
    <property type="entry name" value="ELONGATION FACTOR TS"/>
    <property type="match status" value="1"/>
</dbReference>
<evidence type="ECO:0000256" key="4">
    <source>
        <dbReference type="ARBA" id="ARBA00022768"/>
    </source>
</evidence>
<dbReference type="InterPro" id="IPR001816">
    <property type="entry name" value="Transl_elong_EFTs/EF1B"/>
</dbReference>
<comment type="subcellular location">
    <subcellularLocation>
        <location evidence="6 8">Cytoplasm</location>
    </subcellularLocation>
</comment>
<dbReference type="RefSeq" id="WP_066879157.1">
    <property type="nucleotide sequence ID" value="NZ_LODL01000002.1"/>
</dbReference>
<protein>
    <recommendedName>
        <fullName evidence="2 6">Elongation factor Ts</fullName>
        <shortName evidence="6">EF-Ts</shortName>
    </recommendedName>
</protein>
<accession>A0A133XNZ8</accession>
<evidence type="ECO:0000256" key="7">
    <source>
        <dbReference type="RuleBase" id="RU000642"/>
    </source>
</evidence>
<organism evidence="10 11">
    <name type="scientific">Dechloromonas denitrificans</name>
    <dbReference type="NCBI Taxonomy" id="281362"/>
    <lineage>
        <taxon>Bacteria</taxon>
        <taxon>Pseudomonadati</taxon>
        <taxon>Pseudomonadota</taxon>
        <taxon>Betaproteobacteria</taxon>
        <taxon>Rhodocyclales</taxon>
        <taxon>Azonexaceae</taxon>
        <taxon>Dechloromonas</taxon>
    </lineage>
</organism>
<evidence type="ECO:0000256" key="1">
    <source>
        <dbReference type="ARBA" id="ARBA00005532"/>
    </source>
</evidence>
<dbReference type="Proteomes" id="UP000070186">
    <property type="component" value="Unassembled WGS sequence"/>
</dbReference>
<feature type="region of interest" description="Involved in Mg(2+) ion dislocation from EF-Tu" evidence="6">
    <location>
        <begin position="82"/>
        <end position="85"/>
    </location>
</feature>
<evidence type="ECO:0000313" key="11">
    <source>
        <dbReference type="Proteomes" id="UP000070186"/>
    </source>
</evidence>
<sequence>MAAITAGMVAELRGKTDAPMMECKKALTEADGDMAKAEEILRVKLGNKASKAAARIAAEGIVAISISADGKTGAMIEVNSETDFVAKNDEFIALANGSAALVATNNPADVAALSALPMGEGTVESTRSALIGKIGENMTIRRFVRFEAKGKLQSYIHGGAKVGVVVDLVGGDEQLGKDLAMHIAASKPKALDASGVSAELLDTERRVAIEKARADNKPEAMLEKIAEGTVQKYLKDVTLLAQVFVKAEDGKQTIEQLLKAKGASVAGFCLFLVGEGIEKKVDDFAAEVAAQAAAAAAKK</sequence>
<evidence type="ECO:0000259" key="9">
    <source>
        <dbReference type="Pfam" id="PF00889"/>
    </source>
</evidence>
<dbReference type="InterPro" id="IPR014039">
    <property type="entry name" value="Transl_elong_EFTs/EF1B_dimer"/>
</dbReference>
<comment type="caution">
    <text evidence="10">The sequence shown here is derived from an EMBL/GenBank/DDBJ whole genome shotgun (WGS) entry which is preliminary data.</text>
</comment>
<proteinExistence type="inferred from homology"/>
<name>A0A133XNZ8_9RHOO</name>
<dbReference type="PROSITE" id="PS01127">
    <property type="entry name" value="EF_TS_2"/>
    <property type="match status" value="1"/>
</dbReference>
<dbReference type="Gene3D" id="1.10.286.20">
    <property type="match status" value="1"/>
</dbReference>
<dbReference type="GO" id="GO:0005737">
    <property type="term" value="C:cytoplasm"/>
    <property type="evidence" value="ECO:0007669"/>
    <property type="project" value="UniProtKB-SubCell"/>
</dbReference>
<dbReference type="Gene3D" id="3.30.479.20">
    <property type="entry name" value="Elongation factor Ts, dimerisation domain"/>
    <property type="match status" value="2"/>
</dbReference>
<feature type="domain" description="Translation elongation factor EFTs/EF1B dimerisation" evidence="9">
    <location>
        <begin position="73"/>
        <end position="275"/>
    </location>
</feature>
<dbReference type="HAMAP" id="MF_00050">
    <property type="entry name" value="EF_Ts"/>
    <property type="match status" value="1"/>
</dbReference>
<reference evidence="10 11" key="1">
    <citation type="submission" date="2015-12" db="EMBL/GenBank/DDBJ databases">
        <title>Nitrous oxide reduction kinetics distinguish bacteria harboring typical versus atypical NosZ.</title>
        <authorList>
            <person name="Yoon S."/>
            <person name="Nissen S."/>
            <person name="Park D."/>
            <person name="Sanford R.A."/>
            <person name="Loeffler F.E."/>
        </authorList>
    </citation>
    <scope>NUCLEOTIDE SEQUENCE [LARGE SCALE GENOMIC DNA]</scope>
    <source>
        <strain evidence="10 11">ATCC BAA-841</strain>
    </source>
</reference>
<dbReference type="SUPFAM" id="SSF54713">
    <property type="entry name" value="Elongation factor Ts (EF-Ts), dimerisation domain"/>
    <property type="match status" value="2"/>
</dbReference>
<keyword evidence="4 6" id="KW-0251">Elongation factor</keyword>
<comment type="similarity">
    <text evidence="1 6 7">Belongs to the EF-Ts family.</text>
</comment>
<evidence type="ECO:0000256" key="8">
    <source>
        <dbReference type="RuleBase" id="RU000643"/>
    </source>
</evidence>